<dbReference type="InterPro" id="IPR028939">
    <property type="entry name" value="P5C_Rdtase_cat_N"/>
</dbReference>
<keyword evidence="5" id="KW-1185">Reference proteome</keyword>
<evidence type="ECO:0000313" key="5">
    <source>
        <dbReference type="Proteomes" id="UP000474967"/>
    </source>
</evidence>
<evidence type="ECO:0000259" key="3">
    <source>
        <dbReference type="Pfam" id="PF03807"/>
    </source>
</evidence>
<dbReference type="PANTHER" id="PTHR14239:SF10">
    <property type="entry name" value="REDUCTASE"/>
    <property type="match status" value="1"/>
</dbReference>
<proteinExistence type="predicted"/>
<keyword evidence="1" id="KW-0560">Oxidoreductase</keyword>
<dbReference type="InterPro" id="IPR036291">
    <property type="entry name" value="NAD(P)-bd_dom_sf"/>
</dbReference>
<dbReference type="RefSeq" id="WP_163288919.1">
    <property type="nucleotide sequence ID" value="NZ_JAAGWY010000001.1"/>
</dbReference>
<dbReference type="Proteomes" id="UP000474967">
    <property type="component" value="Unassembled WGS sequence"/>
</dbReference>
<reference evidence="4 5" key="1">
    <citation type="journal article" date="2014" name="J. Microbiol.">
        <title>Diaminobutyricibacter tongyongensis gen. nov., sp. nov. and Homoserinibacter gongjuensis gen. nov., sp. nov. belong to the family Microbacteriaceae.</title>
        <authorList>
            <person name="Kim S.J."/>
            <person name="Ahn J.H."/>
            <person name="Weon H.Y."/>
            <person name="Hamada M."/>
            <person name="Suzuki K."/>
            <person name="Kwon S.W."/>
        </authorList>
    </citation>
    <scope>NUCLEOTIDE SEQUENCE [LARGE SCALE GENOMIC DNA]</scope>
    <source>
        <strain evidence="4 5">NBRC 108724</strain>
    </source>
</reference>
<evidence type="ECO:0000313" key="4">
    <source>
        <dbReference type="EMBL" id="NEN05745.1"/>
    </source>
</evidence>
<name>A0A6L9XWX2_9MICO</name>
<evidence type="ECO:0000256" key="1">
    <source>
        <dbReference type="ARBA" id="ARBA00023002"/>
    </source>
</evidence>
<dbReference type="AlphaFoldDB" id="A0A6L9XWX2"/>
<feature type="domain" description="Pyrroline-5-carboxylate reductase catalytic N-terminal" evidence="3">
    <location>
        <begin position="2"/>
        <end position="91"/>
    </location>
</feature>
<protein>
    <submittedName>
        <fullName evidence="4">NAD(P)-binding domain-containing protein</fullName>
    </submittedName>
</protein>
<dbReference type="EMBL" id="JAAGWY010000001">
    <property type="protein sequence ID" value="NEN05745.1"/>
    <property type="molecule type" value="Genomic_DNA"/>
</dbReference>
<dbReference type="GO" id="GO:0016491">
    <property type="term" value="F:oxidoreductase activity"/>
    <property type="evidence" value="ECO:0007669"/>
    <property type="project" value="UniProtKB-KW"/>
</dbReference>
<gene>
    <name evidence="4" type="ORF">G3T36_07650</name>
</gene>
<dbReference type="InterPro" id="IPR051267">
    <property type="entry name" value="STEAP_metalloreductase"/>
</dbReference>
<accession>A0A6L9XWX2</accession>
<dbReference type="Pfam" id="PF03807">
    <property type="entry name" value="F420_oxidored"/>
    <property type="match status" value="1"/>
</dbReference>
<dbReference type="SUPFAM" id="SSF51735">
    <property type="entry name" value="NAD(P)-binding Rossmann-fold domains"/>
    <property type="match status" value="1"/>
</dbReference>
<dbReference type="Gene3D" id="3.40.50.720">
    <property type="entry name" value="NAD(P)-binding Rossmann-like Domain"/>
    <property type="match status" value="1"/>
</dbReference>
<sequence length="211" mass="21952">MRIGILGTGPMTRALGGQLVRAGHEVVVGSRDPERAQRLSSEIGGTAGTDHRTAAQSDVVLVAVDDRAALEVVRSLTDVLDGVILVDLNNPIDPPHFESRYAGGASLGERIAEAAPGARVVKAFNTVYAEWLEPRASGALAEPVQVLIASDDEPAKATVSGLVEAIGCLPIDVGGLRVARHLENLAGFEVDLVQRGVAPYIGVRLVAGNAL</sequence>
<evidence type="ECO:0000256" key="2">
    <source>
        <dbReference type="SAM" id="MobiDB-lite"/>
    </source>
</evidence>
<feature type="region of interest" description="Disordered" evidence="2">
    <location>
        <begin position="31"/>
        <end position="50"/>
    </location>
</feature>
<dbReference type="PANTHER" id="PTHR14239">
    <property type="entry name" value="DUDULIN-RELATED"/>
    <property type="match status" value="1"/>
</dbReference>
<comment type="caution">
    <text evidence="4">The sequence shown here is derived from an EMBL/GenBank/DDBJ whole genome shotgun (WGS) entry which is preliminary data.</text>
</comment>
<organism evidence="4 5">
    <name type="scientific">Leifsonia tongyongensis</name>
    <dbReference type="NCBI Taxonomy" id="1268043"/>
    <lineage>
        <taxon>Bacteria</taxon>
        <taxon>Bacillati</taxon>
        <taxon>Actinomycetota</taxon>
        <taxon>Actinomycetes</taxon>
        <taxon>Micrococcales</taxon>
        <taxon>Microbacteriaceae</taxon>
        <taxon>Leifsonia</taxon>
    </lineage>
</organism>